<dbReference type="GO" id="GO:0003899">
    <property type="term" value="F:DNA-directed RNA polymerase activity"/>
    <property type="evidence" value="ECO:0007669"/>
    <property type="project" value="InterPro"/>
</dbReference>
<evidence type="ECO:0000256" key="2">
    <source>
        <dbReference type="ARBA" id="ARBA00022478"/>
    </source>
</evidence>
<evidence type="ECO:0000313" key="5">
    <source>
        <dbReference type="Proteomes" id="UP000008744"/>
    </source>
</evidence>
<dbReference type="InterPro" id="IPR005571">
    <property type="entry name" value="RNA_pol_Rpb5_N"/>
</dbReference>
<dbReference type="Proteomes" id="UP000008744">
    <property type="component" value="Unassembled WGS sequence"/>
</dbReference>
<dbReference type="GO" id="GO:0006362">
    <property type="term" value="P:transcription elongation by RNA polymerase I"/>
    <property type="evidence" value="ECO:0007669"/>
    <property type="project" value="TreeGrafter"/>
</dbReference>
<dbReference type="eggNOG" id="KOG3218">
    <property type="taxonomic scope" value="Eukaryota"/>
</dbReference>
<dbReference type="GO" id="GO:0003677">
    <property type="term" value="F:DNA binding"/>
    <property type="evidence" value="ECO:0007669"/>
    <property type="project" value="InterPro"/>
</dbReference>
<dbReference type="Pfam" id="PF03871">
    <property type="entry name" value="RNA_pol_Rpb5_N"/>
    <property type="match status" value="1"/>
</dbReference>
<dbReference type="Gene3D" id="3.40.1340.10">
    <property type="entry name" value="RNA polymerase, Rpb5, N-terminal domain"/>
    <property type="match status" value="1"/>
</dbReference>
<dbReference type="STRING" id="7234.B4GWF6"/>
<accession>B4GWF6</accession>
<dbReference type="GO" id="GO:0005666">
    <property type="term" value="C:RNA polymerase III complex"/>
    <property type="evidence" value="ECO:0007669"/>
    <property type="project" value="TreeGrafter"/>
</dbReference>
<dbReference type="OrthoDB" id="248779at2759"/>
<dbReference type="HOGENOM" id="CLU_058320_3_0_1"/>
<dbReference type="EMBL" id="CH479194">
    <property type="protein sequence ID" value="EDW27040.1"/>
    <property type="molecule type" value="Genomic_DNA"/>
</dbReference>
<dbReference type="FunFam" id="3.40.1340.10:FF:000001">
    <property type="entry name" value="DNA-directed RNA polymerases I, II, and III subunit RPABC1"/>
    <property type="match status" value="1"/>
</dbReference>
<dbReference type="GO" id="GO:0042797">
    <property type="term" value="P:tRNA transcription by RNA polymerase III"/>
    <property type="evidence" value="ECO:0007669"/>
    <property type="project" value="TreeGrafter"/>
</dbReference>
<dbReference type="PANTHER" id="PTHR10535">
    <property type="entry name" value="DNA-DIRECTED RNA POLYMERASES I, II, AND III SUBUNIT RPABC1"/>
    <property type="match status" value="1"/>
</dbReference>
<proteinExistence type="predicted"/>
<keyword evidence="2" id="KW-0240">DNA-directed RNA polymerase</keyword>
<name>B4GWF6_DROPE</name>
<protein>
    <recommendedName>
        <fullName evidence="1">DNA-directed RNA polymerases I, II, and III subunit RPABC1</fullName>
    </recommendedName>
</protein>
<evidence type="ECO:0000259" key="3">
    <source>
        <dbReference type="Pfam" id="PF03871"/>
    </source>
</evidence>
<organism evidence="5">
    <name type="scientific">Drosophila persimilis</name>
    <name type="common">Fruit fly</name>
    <dbReference type="NCBI Taxonomy" id="7234"/>
    <lineage>
        <taxon>Eukaryota</taxon>
        <taxon>Metazoa</taxon>
        <taxon>Ecdysozoa</taxon>
        <taxon>Arthropoda</taxon>
        <taxon>Hexapoda</taxon>
        <taxon>Insecta</taxon>
        <taxon>Pterygota</taxon>
        <taxon>Neoptera</taxon>
        <taxon>Endopterygota</taxon>
        <taxon>Diptera</taxon>
        <taxon>Brachycera</taxon>
        <taxon>Muscomorpha</taxon>
        <taxon>Ephydroidea</taxon>
        <taxon>Drosophilidae</taxon>
        <taxon>Drosophila</taxon>
        <taxon>Sophophora</taxon>
    </lineage>
</organism>
<dbReference type="GO" id="GO:0005736">
    <property type="term" value="C:RNA polymerase I complex"/>
    <property type="evidence" value="ECO:0007669"/>
    <property type="project" value="TreeGrafter"/>
</dbReference>
<evidence type="ECO:0000256" key="1">
    <source>
        <dbReference type="ARBA" id="ARBA00020809"/>
    </source>
</evidence>
<reference evidence="4 5" key="1">
    <citation type="journal article" date="2007" name="Nature">
        <title>Evolution of genes and genomes on the Drosophila phylogeny.</title>
        <authorList>
            <consortium name="Drosophila 12 Genomes Consortium"/>
            <person name="Clark A.G."/>
            <person name="Eisen M.B."/>
            <person name="Smith D.R."/>
            <person name="Bergman C.M."/>
            <person name="Oliver B."/>
            <person name="Markow T.A."/>
            <person name="Kaufman T.C."/>
            <person name="Kellis M."/>
            <person name="Gelbart W."/>
            <person name="Iyer V.N."/>
            <person name="Pollard D.A."/>
            <person name="Sackton T.B."/>
            <person name="Larracuente A.M."/>
            <person name="Singh N.D."/>
            <person name="Abad J.P."/>
            <person name="Abt D.N."/>
            <person name="Adryan B."/>
            <person name="Aguade M."/>
            <person name="Akashi H."/>
            <person name="Anderson W.W."/>
            <person name="Aquadro C.F."/>
            <person name="Ardell D.H."/>
            <person name="Arguello R."/>
            <person name="Artieri C.G."/>
            <person name="Barbash D.A."/>
            <person name="Barker D."/>
            <person name="Barsanti P."/>
            <person name="Batterham P."/>
            <person name="Batzoglou S."/>
            <person name="Begun D."/>
            <person name="Bhutkar A."/>
            <person name="Blanco E."/>
            <person name="Bosak S.A."/>
            <person name="Bradley R.K."/>
            <person name="Brand A.D."/>
            <person name="Brent M.R."/>
            <person name="Brooks A.N."/>
            <person name="Brown R.H."/>
            <person name="Butlin R.K."/>
            <person name="Caggese C."/>
            <person name="Calvi B.R."/>
            <person name="Bernardo de Carvalho A."/>
            <person name="Caspi A."/>
            <person name="Castrezana S."/>
            <person name="Celniker S.E."/>
            <person name="Chang J.L."/>
            <person name="Chapple C."/>
            <person name="Chatterji S."/>
            <person name="Chinwalla A."/>
            <person name="Civetta A."/>
            <person name="Clifton S.W."/>
            <person name="Comeron J.M."/>
            <person name="Costello J.C."/>
            <person name="Coyne J.A."/>
            <person name="Daub J."/>
            <person name="David R.G."/>
            <person name="Delcher A.L."/>
            <person name="Delehaunty K."/>
            <person name="Do C.B."/>
            <person name="Ebling H."/>
            <person name="Edwards K."/>
            <person name="Eickbush T."/>
            <person name="Evans J.D."/>
            <person name="Filipski A."/>
            <person name="Findeiss S."/>
            <person name="Freyhult E."/>
            <person name="Fulton L."/>
            <person name="Fulton R."/>
            <person name="Garcia A.C."/>
            <person name="Gardiner A."/>
            <person name="Garfield D.A."/>
            <person name="Garvin B.E."/>
            <person name="Gibson G."/>
            <person name="Gilbert D."/>
            <person name="Gnerre S."/>
            <person name="Godfrey J."/>
            <person name="Good R."/>
            <person name="Gotea V."/>
            <person name="Gravely B."/>
            <person name="Greenberg A.J."/>
            <person name="Griffiths-Jones S."/>
            <person name="Gross S."/>
            <person name="Guigo R."/>
            <person name="Gustafson E.A."/>
            <person name="Haerty W."/>
            <person name="Hahn M.W."/>
            <person name="Halligan D.L."/>
            <person name="Halpern A.L."/>
            <person name="Halter G.M."/>
            <person name="Han M.V."/>
            <person name="Heger A."/>
            <person name="Hillier L."/>
            <person name="Hinrichs A.S."/>
            <person name="Holmes I."/>
            <person name="Hoskins R.A."/>
            <person name="Hubisz M.J."/>
            <person name="Hultmark D."/>
            <person name="Huntley M.A."/>
            <person name="Jaffe D.B."/>
            <person name="Jagadeeshan S."/>
            <person name="Jeck W.R."/>
            <person name="Johnson J."/>
            <person name="Jones C.D."/>
            <person name="Jordan W.C."/>
            <person name="Karpen G.H."/>
            <person name="Kataoka E."/>
            <person name="Keightley P.D."/>
            <person name="Kheradpour P."/>
            <person name="Kirkness E.F."/>
            <person name="Koerich L.B."/>
            <person name="Kristiansen K."/>
            <person name="Kudrna D."/>
            <person name="Kulathinal R.J."/>
            <person name="Kumar S."/>
            <person name="Kwok R."/>
            <person name="Lander E."/>
            <person name="Langley C.H."/>
            <person name="Lapoint R."/>
            <person name="Lazzaro B.P."/>
            <person name="Lee S.J."/>
            <person name="Levesque L."/>
            <person name="Li R."/>
            <person name="Lin C.F."/>
            <person name="Lin M.F."/>
            <person name="Lindblad-Toh K."/>
            <person name="Llopart A."/>
            <person name="Long M."/>
            <person name="Low L."/>
            <person name="Lozovsky E."/>
            <person name="Lu J."/>
            <person name="Luo M."/>
            <person name="Machado C.A."/>
            <person name="Makalowski W."/>
            <person name="Marzo M."/>
            <person name="Matsuda M."/>
            <person name="Matzkin L."/>
            <person name="McAllister B."/>
            <person name="McBride C.S."/>
            <person name="McKernan B."/>
            <person name="McKernan K."/>
            <person name="Mendez-Lago M."/>
            <person name="Minx P."/>
            <person name="Mollenhauer M.U."/>
            <person name="Montooth K."/>
            <person name="Mount S.M."/>
            <person name="Mu X."/>
            <person name="Myers E."/>
            <person name="Negre B."/>
            <person name="Newfeld S."/>
            <person name="Nielsen R."/>
            <person name="Noor M.A."/>
            <person name="O'Grady P."/>
            <person name="Pachter L."/>
            <person name="Papaceit M."/>
            <person name="Parisi M.J."/>
            <person name="Parisi M."/>
            <person name="Parts L."/>
            <person name="Pedersen J.S."/>
            <person name="Pesole G."/>
            <person name="Phillippy A.M."/>
            <person name="Ponting C.P."/>
            <person name="Pop M."/>
            <person name="Porcelli D."/>
            <person name="Powell J.R."/>
            <person name="Prohaska S."/>
            <person name="Pruitt K."/>
            <person name="Puig M."/>
            <person name="Quesneville H."/>
            <person name="Ram K.R."/>
            <person name="Rand D."/>
            <person name="Rasmussen M.D."/>
            <person name="Reed L.K."/>
            <person name="Reenan R."/>
            <person name="Reily A."/>
            <person name="Remington K.A."/>
            <person name="Rieger T.T."/>
            <person name="Ritchie M.G."/>
            <person name="Robin C."/>
            <person name="Rogers Y.H."/>
            <person name="Rohde C."/>
            <person name="Rozas J."/>
            <person name="Rubenfield M.J."/>
            <person name="Ruiz A."/>
            <person name="Russo S."/>
            <person name="Salzberg S.L."/>
            <person name="Sanchez-Gracia A."/>
            <person name="Saranga D.J."/>
            <person name="Sato H."/>
            <person name="Schaeffer S.W."/>
            <person name="Schatz M.C."/>
            <person name="Schlenke T."/>
            <person name="Schwartz R."/>
            <person name="Segarra C."/>
            <person name="Singh R.S."/>
            <person name="Sirot L."/>
            <person name="Sirota M."/>
            <person name="Sisneros N.B."/>
            <person name="Smith C.D."/>
            <person name="Smith T.F."/>
            <person name="Spieth J."/>
            <person name="Stage D.E."/>
            <person name="Stark A."/>
            <person name="Stephan W."/>
            <person name="Strausberg R.L."/>
            <person name="Strempel S."/>
            <person name="Sturgill D."/>
            <person name="Sutton G."/>
            <person name="Sutton G.G."/>
            <person name="Tao W."/>
            <person name="Teichmann S."/>
            <person name="Tobari Y.N."/>
            <person name="Tomimura Y."/>
            <person name="Tsolas J.M."/>
            <person name="Valente V.L."/>
            <person name="Venter E."/>
            <person name="Venter J.C."/>
            <person name="Vicario S."/>
            <person name="Vieira F.G."/>
            <person name="Vilella A.J."/>
            <person name="Villasante A."/>
            <person name="Walenz B."/>
            <person name="Wang J."/>
            <person name="Wasserman M."/>
            <person name="Watts T."/>
            <person name="Wilson D."/>
            <person name="Wilson R.K."/>
            <person name="Wing R.A."/>
            <person name="Wolfner M.F."/>
            <person name="Wong A."/>
            <person name="Wong G.K."/>
            <person name="Wu C.I."/>
            <person name="Wu G."/>
            <person name="Yamamoto D."/>
            <person name="Yang H.P."/>
            <person name="Yang S.P."/>
            <person name="Yorke J.A."/>
            <person name="Yoshida K."/>
            <person name="Zdobnov E."/>
            <person name="Zhang P."/>
            <person name="Zhang Y."/>
            <person name="Zimin A.V."/>
            <person name="Baldwin J."/>
            <person name="Abdouelleil A."/>
            <person name="Abdulkadir J."/>
            <person name="Abebe A."/>
            <person name="Abera B."/>
            <person name="Abreu J."/>
            <person name="Acer S.C."/>
            <person name="Aftuck L."/>
            <person name="Alexander A."/>
            <person name="An P."/>
            <person name="Anderson E."/>
            <person name="Anderson S."/>
            <person name="Arachi H."/>
            <person name="Azer M."/>
            <person name="Bachantsang P."/>
            <person name="Barry A."/>
            <person name="Bayul T."/>
            <person name="Berlin A."/>
            <person name="Bessette D."/>
            <person name="Bloom T."/>
            <person name="Blye J."/>
            <person name="Boguslavskiy L."/>
            <person name="Bonnet C."/>
            <person name="Boukhgalter B."/>
            <person name="Bourzgui I."/>
            <person name="Brown A."/>
            <person name="Cahill P."/>
            <person name="Channer S."/>
            <person name="Cheshatsang Y."/>
            <person name="Chuda L."/>
            <person name="Citroen M."/>
            <person name="Collymore A."/>
            <person name="Cooke P."/>
            <person name="Costello M."/>
            <person name="D'Aco K."/>
            <person name="Daza R."/>
            <person name="De Haan G."/>
            <person name="DeGray S."/>
            <person name="DeMaso C."/>
            <person name="Dhargay N."/>
            <person name="Dooley K."/>
            <person name="Dooley E."/>
            <person name="Doricent M."/>
            <person name="Dorje P."/>
            <person name="Dorjee K."/>
            <person name="Dupes A."/>
            <person name="Elong R."/>
            <person name="Falk J."/>
            <person name="Farina A."/>
            <person name="Faro S."/>
            <person name="Ferguson D."/>
            <person name="Fisher S."/>
            <person name="Foley C.D."/>
            <person name="Franke A."/>
            <person name="Friedrich D."/>
            <person name="Gadbois L."/>
            <person name="Gearin G."/>
            <person name="Gearin C.R."/>
            <person name="Giannoukos G."/>
            <person name="Goode T."/>
            <person name="Graham J."/>
            <person name="Grandbois E."/>
            <person name="Grewal S."/>
            <person name="Gyaltsen K."/>
            <person name="Hafez N."/>
            <person name="Hagos B."/>
            <person name="Hall J."/>
            <person name="Henson C."/>
            <person name="Hollinger A."/>
            <person name="Honan T."/>
            <person name="Huard M.D."/>
            <person name="Hughes L."/>
            <person name="Hurhula B."/>
            <person name="Husby M.E."/>
            <person name="Kamat A."/>
            <person name="Kanga B."/>
            <person name="Kashin S."/>
            <person name="Khazanovich D."/>
            <person name="Kisner P."/>
            <person name="Lance K."/>
            <person name="Lara M."/>
            <person name="Lee W."/>
            <person name="Lennon N."/>
            <person name="Letendre F."/>
            <person name="LeVine R."/>
            <person name="Lipovsky A."/>
            <person name="Liu X."/>
            <person name="Liu J."/>
            <person name="Liu S."/>
            <person name="Lokyitsang T."/>
            <person name="Lokyitsang Y."/>
            <person name="Lubonja R."/>
            <person name="Lui A."/>
            <person name="MacDonald P."/>
            <person name="Magnisalis V."/>
            <person name="Maru K."/>
            <person name="Matthews C."/>
            <person name="McCusker W."/>
            <person name="McDonough S."/>
            <person name="Mehta T."/>
            <person name="Meldrim J."/>
            <person name="Meneus L."/>
            <person name="Mihai O."/>
            <person name="Mihalev A."/>
            <person name="Mihova T."/>
            <person name="Mittelman R."/>
            <person name="Mlenga V."/>
            <person name="Montmayeur A."/>
            <person name="Mulrain L."/>
            <person name="Navidi A."/>
            <person name="Naylor J."/>
            <person name="Negash T."/>
            <person name="Nguyen T."/>
            <person name="Nguyen N."/>
            <person name="Nicol R."/>
            <person name="Norbu C."/>
            <person name="Norbu N."/>
            <person name="Novod N."/>
            <person name="O'Neill B."/>
            <person name="Osman S."/>
            <person name="Markiewicz E."/>
            <person name="Oyono O.L."/>
            <person name="Patti C."/>
            <person name="Phunkhang P."/>
            <person name="Pierre F."/>
            <person name="Priest M."/>
            <person name="Raghuraman S."/>
            <person name="Rege F."/>
            <person name="Reyes R."/>
            <person name="Rise C."/>
            <person name="Rogov P."/>
            <person name="Ross K."/>
            <person name="Ryan E."/>
            <person name="Settipalli S."/>
            <person name="Shea T."/>
            <person name="Sherpa N."/>
            <person name="Shi L."/>
            <person name="Shih D."/>
            <person name="Sparrow T."/>
            <person name="Spaulding J."/>
            <person name="Stalker J."/>
            <person name="Stange-Thomann N."/>
            <person name="Stavropoulos S."/>
            <person name="Stone C."/>
            <person name="Strader C."/>
            <person name="Tesfaye S."/>
            <person name="Thomson T."/>
            <person name="Thoulutsang Y."/>
            <person name="Thoulutsang D."/>
            <person name="Topham K."/>
            <person name="Topping I."/>
            <person name="Tsamla T."/>
            <person name="Vassiliev H."/>
            <person name="Vo A."/>
            <person name="Wangchuk T."/>
            <person name="Wangdi T."/>
            <person name="Weiand M."/>
            <person name="Wilkinson J."/>
            <person name="Wilson A."/>
            <person name="Yadav S."/>
            <person name="Young G."/>
            <person name="Yu Q."/>
            <person name="Zembek L."/>
            <person name="Zhong D."/>
            <person name="Zimmer A."/>
            <person name="Zwirko Z."/>
            <person name="Jaffe D.B."/>
            <person name="Alvarez P."/>
            <person name="Brockman W."/>
            <person name="Butler J."/>
            <person name="Chin C."/>
            <person name="Gnerre S."/>
            <person name="Grabherr M."/>
            <person name="Kleber M."/>
            <person name="Mauceli E."/>
            <person name="MacCallum I."/>
        </authorList>
    </citation>
    <scope>NUCLEOTIDE SEQUENCE [LARGE SCALE GENOMIC DNA]</scope>
    <source>
        <strain evidence="5">MSH-3 / Tucson 14011-0111.49</strain>
    </source>
</reference>
<dbReference type="PhylomeDB" id="B4GWF6"/>
<evidence type="ECO:0000313" key="4">
    <source>
        <dbReference type="EMBL" id="EDW27040.1"/>
    </source>
</evidence>
<dbReference type="GO" id="GO:0006366">
    <property type="term" value="P:transcription by RNA polymerase II"/>
    <property type="evidence" value="ECO:0007669"/>
    <property type="project" value="TreeGrafter"/>
</dbReference>
<dbReference type="InterPro" id="IPR036710">
    <property type="entry name" value="RNA_pol_Rpb5_N_sf"/>
</dbReference>
<sequence>MSSEMNDEAEIYKLWHIRKTVFEMSHDRGYLVTQGELDQTVEQFTELFGDKPSEQRPMRSDLTMVLTHADDPKNRMLVFFPEEPKVAVRTIKAFANRMRPRTFIGPSVCLGVVVSSKELKDSSESM</sequence>
<dbReference type="PANTHER" id="PTHR10535:SF0">
    <property type="entry name" value="DNA-DIRECTED RNA POLYMERASES I, II, AND III SUBUNIT RPABC1"/>
    <property type="match status" value="1"/>
</dbReference>
<gene>
    <name evidence="4" type="primary">Dper\GL16452</name>
    <name evidence="4" type="ORF">Dper_GL16452</name>
</gene>
<dbReference type="AlphaFoldDB" id="B4GWF6"/>
<keyword evidence="2" id="KW-0804">Transcription</keyword>
<keyword evidence="5" id="KW-1185">Reference proteome</keyword>
<feature type="domain" description="RNA polymerase Rpb5 N-terminal" evidence="3">
    <location>
        <begin position="8"/>
        <end position="98"/>
    </location>
</feature>
<dbReference type="InterPro" id="IPR014381">
    <property type="entry name" value="Arch_Rpo5/euc_Rpb5"/>
</dbReference>
<dbReference type="GO" id="GO:0005665">
    <property type="term" value="C:RNA polymerase II, core complex"/>
    <property type="evidence" value="ECO:0007669"/>
    <property type="project" value="TreeGrafter"/>
</dbReference>
<dbReference type="OMA" id="WHIRKTV"/>
<dbReference type="SUPFAM" id="SSF53036">
    <property type="entry name" value="Eukaryotic RPB5 N-terminal domain"/>
    <property type="match status" value="1"/>
</dbReference>